<proteinExistence type="predicted"/>
<dbReference type="PANTHER" id="PTHR38360">
    <property type="entry name" value="OS03G0120000 PROTEIN"/>
    <property type="match status" value="1"/>
</dbReference>
<dbReference type="RefSeq" id="XP_018284029.1">
    <property type="nucleotide sequence ID" value="XM_018439665.1"/>
</dbReference>
<dbReference type="VEuPathDB" id="FungiDB:PHYBLDRAFT_189460"/>
<keyword evidence="2" id="KW-0472">Membrane</keyword>
<feature type="signal peptide" evidence="3">
    <location>
        <begin position="1"/>
        <end position="18"/>
    </location>
</feature>
<reference evidence="5" key="1">
    <citation type="submission" date="2015-06" db="EMBL/GenBank/DDBJ databases">
        <title>Expansion of signal transduction pathways in fungi by whole-genome duplication.</title>
        <authorList>
            <consortium name="DOE Joint Genome Institute"/>
            <person name="Corrochano L.M."/>
            <person name="Kuo A."/>
            <person name="Marcet-Houben M."/>
            <person name="Polaino S."/>
            <person name="Salamov A."/>
            <person name="Villalobos J.M."/>
            <person name="Alvarez M.I."/>
            <person name="Avalos J."/>
            <person name="Benito E.P."/>
            <person name="Benoit I."/>
            <person name="Burger G."/>
            <person name="Camino L.P."/>
            <person name="Canovas D."/>
            <person name="Cerda-Olmedo E."/>
            <person name="Cheng J.-F."/>
            <person name="Dominguez A."/>
            <person name="Elias M."/>
            <person name="Eslava A.P."/>
            <person name="Glaser F."/>
            <person name="Grimwood J."/>
            <person name="Gutierrez G."/>
            <person name="Heitman J."/>
            <person name="Henrissat B."/>
            <person name="Iturriaga E.A."/>
            <person name="Lang B.F."/>
            <person name="Lavin J.L."/>
            <person name="Lee S."/>
            <person name="Li W."/>
            <person name="Lindquist E."/>
            <person name="Lopez-Garcia S."/>
            <person name="Luque E.M."/>
            <person name="Marcos A.T."/>
            <person name="Martin J."/>
            <person name="McCluskey K."/>
            <person name="Medina H.R."/>
            <person name="Miralles-Duran A."/>
            <person name="Miyazaki A."/>
            <person name="Munoz-Torres E."/>
            <person name="Oguiza J.A."/>
            <person name="Ohm R."/>
            <person name="Olmedo M."/>
            <person name="Orejas M."/>
            <person name="Ortiz-Castellanos L."/>
            <person name="Pisabarro A.G."/>
            <person name="Rodriguez-Romero J."/>
            <person name="Ruiz-Herrera J."/>
            <person name="Ruiz-Vazquez R."/>
            <person name="Sanz C."/>
            <person name="Schackwitz W."/>
            <person name="Schmutz J."/>
            <person name="Shahriari M."/>
            <person name="Shelest E."/>
            <person name="Silva-Franco F."/>
            <person name="Soanes D."/>
            <person name="Syed K."/>
            <person name="Tagua V.G."/>
            <person name="Talbot N.J."/>
            <person name="Thon M."/>
            <person name="De vries R.P."/>
            <person name="Wiebenga A."/>
            <person name="Yadav J.S."/>
            <person name="Braun E.L."/>
            <person name="Baker S."/>
            <person name="Garre V."/>
            <person name="Horwitz B."/>
            <person name="Torres-Martinez S."/>
            <person name="Idnurm A."/>
            <person name="Herrera-Estrella A."/>
            <person name="Gabaldon T."/>
            <person name="Grigoriev I.V."/>
        </authorList>
    </citation>
    <scope>NUCLEOTIDE SEQUENCE [LARGE SCALE GENOMIC DNA]</scope>
    <source>
        <strain evidence="5">NRRL 1555(-)</strain>
    </source>
</reference>
<keyword evidence="5" id="KW-1185">Reference proteome</keyword>
<evidence type="ECO:0000256" key="1">
    <source>
        <dbReference type="SAM" id="MobiDB-lite"/>
    </source>
</evidence>
<feature type="compositionally biased region" description="Basic and acidic residues" evidence="1">
    <location>
        <begin position="549"/>
        <end position="565"/>
    </location>
</feature>
<dbReference type="PANTHER" id="PTHR38360:SF1">
    <property type="entry name" value="F12P19.7"/>
    <property type="match status" value="1"/>
</dbReference>
<feature type="region of interest" description="Disordered" evidence="1">
    <location>
        <begin position="515"/>
        <end position="565"/>
    </location>
</feature>
<sequence>MKCDILFIVCILVGLVFAQDTLVPTSQAATEDVSTPTSPIESSAVATPTATPTATSSATASTSLSGCFSDSPFSTTDYFADSKLTDPLQSSSLFKVTYANTYKTVQNIILGEYYILYCTQTKPNLTDVQSKSYIQIPVTNFAAVDTRVIGFLDLLGHSNNIVYIGDTGNLTSPCVTPTPAYFDQAGIIDRTRYDLAIYPTTSVNDPKGVGLGMNYESSPLATAEWIKYIALFTNQEKASEVIFNKIKANYEVYRNSINQADIPWRRNITFMSYDPSSTQFNVPNNIYFQNLTADAGAKITVPLVARPGSPLTMKGQMQNSSVVIDLSPSSSFKNNFDDWQSWMGYSESSVNAAADAAFRRYETIKPYVNDPEGPPFERNSQLWRLDLVASSDSSDWWTRGFARPDLLIQDLIEAQFPNFFSNRDRVFLRHFSDNESIQTKSADQYGCTVDNLATTSFVTYSNDVSDVPVLSISSTFPKAGVIGLGVAGGLVALACVAGGFLALKRKIKDRRLKQFNPLEEDHPDNNPHLDRQPMMLGASHNEPSSPILDTKDEHDQEDYSKRHIV</sequence>
<dbReference type="GeneID" id="29000571"/>
<keyword evidence="2" id="KW-0812">Transmembrane</keyword>
<evidence type="ECO:0000256" key="2">
    <source>
        <dbReference type="SAM" id="Phobius"/>
    </source>
</evidence>
<keyword evidence="2" id="KW-1133">Transmembrane helix</keyword>
<feature type="chain" id="PRO_5007888850" evidence="3">
    <location>
        <begin position="19"/>
        <end position="565"/>
    </location>
</feature>
<feature type="transmembrane region" description="Helical" evidence="2">
    <location>
        <begin position="481"/>
        <end position="503"/>
    </location>
</feature>
<feature type="compositionally biased region" description="Polar residues" evidence="1">
    <location>
        <begin position="28"/>
        <end position="41"/>
    </location>
</feature>
<dbReference type="EMBL" id="KV441007">
    <property type="protein sequence ID" value="OAD65989.1"/>
    <property type="molecule type" value="Genomic_DNA"/>
</dbReference>
<dbReference type="Proteomes" id="UP000077315">
    <property type="component" value="Unassembled WGS sequence"/>
</dbReference>
<protein>
    <submittedName>
        <fullName evidence="4">Uncharacterized protein</fullName>
    </submittedName>
</protein>
<keyword evidence="3" id="KW-0732">Signal</keyword>
<organism evidence="4 5">
    <name type="scientific">Phycomyces blakesleeanus (strain ATCC 8743b / DSM 1359 / FGSC 10004 / NBRC 33097 / NRRL 1555)</name>
    <dbReference type="NCBI Taxonomy" id="763407"/>
    <lineage>
        <taxon>Eukaryota</taxon>
        <taxon>Fungi</taxon>
        <taxon>Fungi incertae sedis</taxon>
        <taxon>Mucoromycota</taxon>
        <taxon>Mucoromycotina</taxon>
        <taxon>Mucoromycetes</taxon>
        <taxon>Mucorales</taxon>
        <taxon>Phycomycetaceae</taxon>
        <taxon>Phycomyces</taxon>
    </lineage>
</organism>
<feature type="compositionally biased region" description="Low complexity" evidence="1">
    <location>
        <begin position="42"/>
        <end position="60"/>
    </location>
</feature>
<evidence type="ECO:0000313" key="4">
    <source>
        <dbReference type="EMBL" id="OAD65989.1"/>
    </source>
</evidence>
<dbReference type="OrthoDB" id="409848at2759"/>
<dbReference type="STRING" id="763407.A0A167JHF4"/>
<name>A0A167JHF4_PHYB8</name>
<gene>
    <name evidence="4" type="ORF">PHYBLDRAFT_189460</name>
</gene>
<dbReference type="InParanoid" id="A0A167JHF4"/>
<feature type="compositionally biased region" description="Basic and acidic residues" evidence="1">
    <location>
        <begin position="519"/>
        <end position="531"/>
    </location>
</feature>
<evidence type="ECO:0000256" key="3">
    <source>
        <dbReference type="SAM" id="SignalP"/>
    </source>
</evidence>
<dbReference type="AlphaFoldDB" id="A0A167JHF4"/>
<evidence type="ECO:0000313" key="5">
    <source>
        <dbReference type="Proteomes" id="UP000077315"/>
    </source>
</evidence>
<accession>A0A167JHF4</accession>
<feature type="region of interest" description="Disordered" evidence="1">
    <location>
        <begin position="28"/>
        <end position="60"/>
    </location>
</feature>